<dbReference type="EMBL" id="BMKW01000004">
    <property type="protein sequence ID" value="GGJ13557.1"/>
    <property type="molecule type" value="Genomic_DNA"/>
</dbReference>
<dbReference type="Proteomes" id="UP000661507">
    <property type="component" value="Unassembled WGS sequence"/>
</dbReference>
<gene>
    <name evidence="2" type="ORF">GCM10011320_20970</name>
</gene>
<name>A0A917KKQ9_9PROT</name>
<evidence type="ECO:0000256" key="1">
    <source>
        <dbReference type="SAM" id="SignalP"/>
    </source>
</evidence>
<evidence type="ECO:0000313" key="2">
    <source>
        <dbReference type="EMBL" id="GGJ13557.1"/>
    </source>
</evidence>
<proteinExistence type="predicted"/>
<feature type="signal peptide" evidence="1">
    <location>
        <begin position="1"/>
        <end position="25"/>
    </location>
</feature>
<sequence>MRPFRPLVFTLITSLALLLARPAAADSIDGHWCTERGMRLSISGPSIVTPGGARMQGEYGRHDFAYDAPPGEPGGGGRVVMRLRGEDLMQVQAAGLDPLWRRCGPATS</sequence>
<feature type="chain" id="PRO_5037219584" description="Secreted protein" evidence="1">
    <location>
        <begin position="26"/>
        <end position="108"/>
    </location>
</feature>
<comment type="caution">
    <text evidence="2">The sequence shown here is derived from an EMBL/GenBank/DDBJ whole genome shotgun (WGS) entry which is preliminary data.</text>
</comment>
<reference evidence="2" key="1">
    <citation type="journal article" date="2014" name="Int. J. Syst. Evol. Microbiol.">
        <title>Complete genome sequence of Corynebacterium casei LMG S-19264T (=DSM 44701T), isolated from a smear-ripened cheese.</title>
        <authorList>
            <consortium name="US DOE Joint Genome Institute (JGI-PGF)"/>
            <person name="Walter F."/>
            <person name="Albersmeier A."/>
            <person name="Kalinowski J."/>
            <person name="Ruckert C."/>
        </authorList>
    </citation>
    <scope>NUCLEOTIDE SEQUENCE</scope>
    <source>
        <strain evidence="2">CGMCC 1.3617</strain>
    </source>
</reference>
<organism evidence="2 3">
    <name type="scientific">Neoroseomonas lacus</name>
    <dbReference type="NCBI Taxonomy" id="287609"/>
    <lineage>
        <taxon>Bacteria</taxon>
        <taxon>Pseudomonadati</taxon>
        <taxon>Pseudomonadota</taxon>
        <taxon>Alphaproteobacteria</taxon>
        <taxon>Acetobacterales</taxon>
        <taxon>Acetobacteraceae</taxon>
        <taxon>Neoroseomonas</taxon>
    </lineage>
</organism>
<evidence type="ECO:0000313" key="3">
    <source>
        <dbReference type="Proteomes" id="UP000661507"/>
    </source>
</evidence>
<protein>
    <recommendedName>
        <fullName evidence="4">Secreted protein</fullName>
    </recommendedName>
</protein>
<keyword evidence="1" id="KW-0732">Signal</keyword>
<keyword evidence="3" id="KW-1185">Reference proteome</keyword>
<reference evidence="2" key="2">
    <citation type="submission" date="2020-09" db="EMBL/GenBank/DDBJ databases">
        <authorList>
            <person name="Sun Q."/>
            <person name="Zhou Y."/>
        </authorList>
    </citation>
    <scope>NUCLEOTIDE SEQUENCE</scope>
    <source>
        <strain evidence="2">CGMCC 1.3617</strain>
    </source>
</reference>
<dbReference type="RefSeq" id="WP_188966984.1">
    <property type="nucleotide sequence ID" value="NZ_BMKW01000004.1"/>
</dbReference>
<accession>A0A917KKQ9</accession>
<dbReference type="AlphaFoldDB" id="A0A917KKQ9"/>
<evidence type="ECO:0008006" key="4">
    <source>
        <dbReference type="Google" id="ProtNLM"/>
    </source>
</evidence>